<dbReference type="EMBL" id="GBXM01077378">
    <property type="protein sequence ID" value="JAH31199.1"/>
    <property type="molecule type" value="Transcribed_RNA"/>
</dbReference>
<reference evidence="1" key="2">
    <citation type="journal article" date="2015" name="Fish Shellfish Immunol.">
        <title>Early steps in the European eel (Anguilla anguilla)-Vibrio vulnificus interaction in the gills: Role of the RtxA13 toxin.</title>
        <authorList>
            <person name="Callol A."/>
            <person name="Pajuelo D."/>
            <person name="Ebbesson L."/>
            <person name="Teles M."/>
            <person name="MacKenzie S."/>
            <person name="Amaro C."/>
        </authorList>
    </citation>
    <scope>NUCLEOTIDE SEQUENCE</scope>
</reference>
<name>A0A0E9RQ01_ANGAN</name>
<organism evidence="1">
    <name type="scientific">Anguilla anguilla</name>
    <name type="common">European freshwater eel</name>
    <name type="synonym">Muraena anguilla</name>
    <dbReference type="NCBI Taxonomy" id="7936"/>
    <lineage>
        <taxon>Eukaryota</taxon>
        <taxon>Metazoa</taxon>
        <taxon>Chordata</taxon>
        <taxon>Craniata</taxon>
        <taxon>Vertebrata</taxon>
        <taxon>Euteleostomi</taxon>
        <taxon>Actinopterygii</taxon>
        <taxon>Neopterygii</taxon>
        <taxon>Teleostei</taxon>
        <taxon>Anguilliformes</taxon>
        <taxon>Anguillidae</taxon>
        <taxon>Anguilla</taxon>
    </lineage>
</organism>
<sequence>MSSKKINKINGKKLRRTLSGDCQIHVSKFCYIGEMILFSPCV</sequence>
<evidence type="ECO:0000313" key="1">
    <source>
        <dbReference type="EMBL" id="JAH31199.1"/>
    </source>
</evidence>
<protein>
    <submittedName>
        <fullName evidence="1">Uncharacterized protein</fullName>
    </submittedName>
</protein>
<dbReference type="AlphaFoldDB" id="A0A0E9RQ01"/>
<reference evidence="1" key="1">
    <citation type="submission" date="2014-11" db="EMBL/GenBank/DDBJ databases">
        <authorList>
            <person name="Amaro Gonzalez C."/>
        </authorList>
    </citation>
    <scope>NUCLEOTIDE SEQUENCE</scope>
</reference>
<proteinExistence type="predicted"/>
<accession>A0A0E9RQ01</accession>